<dbReference type="RefSeq" id="WP_136421239.1">
    <property type="nucleotide sequence ID" value="NZ_SSSN01000002.1"/>
</dbReference>
<dbReference type="OrthoDB" id="5123754at2"/>
<evidence type="ECO:0000256" key="3">
    <source>
        <dbReference type="ARBA" id="ARBA00022989"/>
    </source>
</evidence>
<dbReference type="PANTHER" id="PTHR37422">
    <property type="entry name" value="TEICHURONIC ACID BIOSYNTHESIS PROTEIN TUAE"/>
    <property type="match status" value="1"/>
</dbReference>
<evidence type="ECO:0000256" key="5">
    <source>
        <dbReference type="SAM" id="Phobius"/>
    </source>
</evidence>
<protein>
    <submittedName>
        <fullName evidence="7">Exopolysaccharide production protein</fullName>
    </submittedName>
</protein>
<feature type="transmembrane region" description="Helical" evidence="5">
    <location>
        <begin position="20"/>
        <end position="40"/>
    </location>
</feature>
<evidence type="ECO:0000313" key="8">
    <source>
        <dbReference type="Proteomes" id="UP000307380"/>
    </source>
</evidence>
<feature type="transmembrane region" description="Helical" evidence="5">
    <location>
        <begin position="133"/>
        <end position="153"/>
    </location>
</feature>
<keyword evidence="8" id="KW-1185">Reference proteome</keyword>
<dbReference type="EMBL" id="SSSN01000002">
    <property type="protein sequence ID" value="THG36068.1"/>
    <property type="molecule type" value="Genomic_DNA"/>
</dbReference>
<organism evidence="7 8">
    <name type="scientific">Orlajensenia flava</name>
    <dbReference type="NCBI Taxonomy" id="2565934"/>
    <lineage>
        <taxon>Bacteria</taxon>
        <taxon>Bacillati</taxon>
        <taxon>Actinomycetota</taxon>
        <taxon>Actinomycetes</taxon>
        <taxon>Micrococcales</taxon>
        <taxon>Microbacteriaceae</taxon>
        <taxon>Orlajensenia</taxon>
    </lineage>
</organism>
<dbReference type="Proteomes" id="UP000307380">
    <property type="component" value="Unassembled WGS sequence"/>
</dbReference>
<dbReference type="GO" id="GO:0016020">
    <property type="term" value="C:membrane"/>
    <property type="evidence" value="ECO:0007669"/>
    <property type="project" value="UniProtKB-SubCell"/>
</dbReference>
<dbReference type="InterPro" id="IPR007016">
    <property type="entry name" value="O-antigen_ligase-rel_domated"/>
</dbReference>
<name>A0A4S4G021_9MICO</name>
<gene>
    <name evidence="7" type="ORF">E6C70_00545</name>
</gene>
<keyword evidence="2 5" id="KW-0812">Transmembrane</keyword>
<feature type="transmembrane region" description="Helical" evidence="5">
    <location>
        <begin position="252"/>
        <end position="272"/>
    </location>
</feature>
<proteinExistence type="predicted"/>
<feature type="transmembrane region" description="Helical" evidence="5">
    <location>
        <begin position="374"/>
        <end position="391"/>
    </location>
</feature>
<evidence type="ECO:0000313" key="7">
    <source>
        <dbReference type="EMBL" id="THG36068.1"/>
    </source>
</evidence>
<reference evidence="7 8" key="1">
    <citation type="submission" date="2019-04" db="EMBL/GenBank/DDBJ databases">
        <authorList>
            <person name="Jiang L."/>
        </authorList>
    </citation>
    <scope>NUCLEOTIDE SEQUENCE [LARGE SCALE GENOMIC DNA]</scope>
    <source>
        <strain evidence="7 8">YIM 131861</strain>
    </source>
</reference>
<sequence>MATPSAPLLPSAARDFLGSAMFASAVASLIFLTGFGTHLIRSLIGWPGLVAVVLGLIGLAAVSLWFRRSHLEWHGTLPISLIVFVGWATVSISWATSTTVSGVRVGYLLAFGVLGFYVAVLRDTIQVVRAVGGALRTLLIVSLVLEVFSGVLIDMPIRFLGIEGRLASLGPIQGVFGTRNELGFVALIALITFAVETLTHSIPRTLGRWSLLLAAVCVLLSGSPVVIGVLAVVAVASLALFGVRRAPASVRWIWQIAIAAGVIIAGVLIWAVRGRVLSFLNAGSELETRLRLWQEMERYLATNPLQGWGWVGAWPTSPPFLWLNLATGTVNGTGLSAYVDVYFQLGLVGFVAFLALLGLALVRAWLLASDKKSVVYAWLALILVALATVSLAESSALFESGWLLLVVCSIKASRSMSWREALRRRVPGPGPVPSE</sequence>
<keyword evidence="4 5" id="KW-0472">Membrane</keyword>
<dbReference type="PANTHER" id="PTHR37422:SF13">
    <property type="entry name" value="LIPOPOLYSACCHARIDE BIOSYNTHESIS PROTEIN PA4999-RELATED"/>
    <property type="match status" value="1"/>
</dbReference>
<evidence type="ECO:0000256" key="1">
    <source>
        <dbReference type="ARBA" id="ARBA00004141"/>
    </source>
</evidence>
<feature type="transmembrane region" description="Helical" evidence="5">
    <location>
        <begin position="78"/>
        <end position="96"/>
    </location>
</feature>
<feature type="transmembrane region" description="Helical" evidence="5">
    <location>
        <begin position="102"/>
        <end position="121"/>
    </location>
</feature>
<feature type="transmembrane region" description="Helical" evidence="5">
    <location>
        <begin position="46"/>
        <end position="66"/>
    </location>
</feature>
<feature type="transmembrane region" description="Helical" evidence="5">
    <location>
        <begin position="182"/>
        <end position="199"/>
    </location>
</feature>
<dbReference type="InterPro" id="IPR051533">
    <property type="entry name" value="WaaL-like"/>
</dbReference>
<dbReference type="AlphaFoldDB" id="A0A4S4G021"/>
<keyword evidence="3 5" id="KW-1133">Transmembrane helix</keyword>
<comment type="subcellular location">
    <subcellularLocation>
        <location evidence="1">Membrane</location>
        <topology evidence="1">Multi-pass membrane protein</topology>
    </subcellularLocation>
</comment>
<accession>A0A4S4G021</accession>
<feature type="transmembrane region" description="Helical" evidence="5">
    <location>
        <begin position="211"/>
        <end position="240"/>
    </location>
</feature>
<dbReference type="Pfam" id="PF04932">
    <property type="entry name" value="Wzy_C"/>
    <property type="match status" value="1"/>
</dbReference>
<evidence type="ECO:0000256" key="2">
    <source>
        <dbReference type="ARBA" id="ARBA00022692"/>
    </source>
</evidence>
<feature type="transmembrane region" description="Helical" evidence="5">
    <location>
        <begin position="341"/>
        <end position="362"/>
    </location>
</feature>
<feature type="domain" description="O-antigen ligase-related" evidence="6">
    <location>
        <begin position="210"/>
        <end position="354"/>
    </location>
</feature>
<evidence type="ECO:0000259" key="6">
    <source>
        <dbReference type="Pfam" id="PF04932"/>
    </source>
</evidence>
<evidence type="ECO:0000256" key="4">
    <source>
        <dbReference type="ARBA" id="ARBA00023136"/>
    </source>
</evidence>
<comment type="caution">
    <text evidence="7">The sequence shown here is derived from an EMBL/GenBank/DDBJ whole genome shotgun (WGS) entry which is preliminary data.</text>
</comment>